<dbReference type="SMART" id="SM00028">
    <property type="entry name" value="TPR"/>
    <property type="match status" value="3"/>
</dbReference>
<dbReference type="AlphaFoldDB" id="A0A1J5TEN5"/>
<evidence type="ECO:0000256" key="2">
    <source>
        <dbReference type="SAM" id="Phobius"/>
    </source>
</evidence>
<dbReference type="PANTHER" id="PTHR44809:SF1">
    <property type="entry name" value="PROTEIN O-MANNOSYL-TRANSFERASE TMTC1"/>
    <property type="match status" value="1"/>
</dbReference>
<evidence type="ECO:0000256" key="1">
    <source>
        <dbReference type="SAM" id="MobiDB-lite"/>
    </source>
</evidence>
<feature type="transmembrane region" description="Helical" evidence="2">
    <location>
        <begin position="36"/>
        <end position="57"/>
    </location>
</feature>
<dbReference type="InterPro" id="IPR052943">
    <property type="entry name" value="TMTC_O-mannosyl-trnsfr"/>
</dbReference>
<keyword evidence="2" id="KW-0812">Transmembrane</keyword>
<dbReference type="Gene3D" id="1.25.40.10">
    <property type="entry name" value="Tetratricopeptide repeat domain"/>
    <property type="match status" value="2"/>
</dbReference>
<keyword evidence="3" id="KW-0378">Hydrolase</keyword>
<gene>
    <name evidence="3" type="primary">bepA_1</name>
    <name evidence="3" type="ORF">GALL_02810</name>
</gene>
<dbReference type="GO" id="GO:0006508">
    <property type="term" value="P:proteolysis"/>
    <property type="evidence" value="ECO:0007669"/>
    <property type="project" value="UniProtKB-KW"/>
</dbReference>
<dbReference type="PROSITE" id="PS50005">
    <property type="entry name" value="TPR"/>
    <property type="match status" value="1"/>
</dbReference>
<organism evidence="3">
    <name type="scientific">mine drainage metagenome</name>
    <dbReference type="NCBI Taxonomy" id="410659"/>
    <lineage>
        <taxon>unclassified sequences</taxon>
        <taxon>metagenomes</taxon>
        <taxon>ecological metagenomes</taxon>
    </lineage>
</organism>
<dbReference type="GO" id="GO:0008233">
    <property type="term" value="F:peptidase activity"/>
    <property type="evidence" value="ECO:0007669"/>
    <property type="project" value="UniProtKB-KW"/>
</dbReference>
<dbReference type="InterPro" id="IPR019734">
    <property type="entry name" value="TPR_rpt"/>
</dbReference>
<protein>
    <submittedName>
        <fullName evidence="3">Beta-barrel assembly-enhancing protease</fullName>
    </submittedName>
</protein>
<dbReference type="EMBL" id="MLJW01000001">
    <property type="protein sequence ID" value="OIR19401.1"/>
    <property type="molecule type" value="Genomic_DNA"/>
</dbReference>
<name>A0A1J5TEN5_9ZZZZ</name>
<dbReference type="PANTHER" id="PTHR44809">
    <property type="match status" value="1"/>
</dbReference>
<evidence type="ECO:0000313" key="3">
    <source>
        <dbReference type="EMBL" id="OIR19401.1"/>
    </source>
</evidence>
<keyword evidence="2" id="KW-0472">Membrane</keyword>
<accession>A0A1J5TEN5</accession>
<keyword evidence="2" id="KW-1133">Transmembrane helix</keyword>
<comment type="caution">
    <text evidence="3">The sequence shown here is derived from an EMBL/GenBank/DDBJ whole genome shotgun (WGS) entry which is preliminary data.</text>
</comment>
<proteinExistence type="predicted"/>
<reference evidence="3" key="1">
    <citation type="submission" date="2016-10" db="EMBL/GenBank/DDBJ databases">
        <title>Sequence of Gallionella enrichment culture.</title>
        <authorList>
            <person name="Poehlein A."/>
            <person name="Muehling M."/>
            <person name="Daniel R."/>
        </authorList>
    </citation>
    <scope>NUCLEOTIDE SEQUENCE</scope>
</reference>
<feature type="region of interest" description="Disordered" evidence="1">
    <location>
        <begin position="124"/>
        <end position="160"/>
    </location>
</feature>
<keyword evidence="3" id="KW-0645">Protease</keyword>
<dbReference type="InterPro" id="IPR011990">
    <property type="entry name" value="TPR-like_helical_dom_sf"/>
</dbReference>
<dbReference type="Pfam" id="PF13424">
    <property type="entry name" value="TPR_12"/>
    <property type="match status" value="1"/>
</dbReference>
<sequence>MSLINQVLNELENRGTTVPLGESTIRPVPPRKRSHVLRYAILALSLLAVLAAAKWYWARAEAPVAEKTPAVVPVIAAVPQAVSAPVPVSAPVETTANMVGEAASSVPAGTLHGKPLLMVSGEAQTENAPVAGKPRRHRPERAADESAGAVAGTQADDPESQQIKIVTPQQRAENEFRKANLAVREGRTSDALAGYEQALLLDPLHKEARLAWAGLLISLKRNDDAEGVLKRGLKRDPRDAAFAMLLARLQVERGEVPLALTTLQKTLPYAEGQADYQAFVAALLQRQERHDEAIAHYQAALKLAPGSGIWLLGMGISLQALHRNDEARTAYQRALASNSLNAQLQAFVQNKLKSL</sequence>
<dbReference type="Pfam" id="PF14559">
    <property type="entry name" value="TPR_19"/>
    <property type="match status" value="1"/>
</dbReference>
<dbReference type="SUPFAM" id="SSF48452">
    <property type="entry name" value="TPR-like"/>
    <property type="match status" value="1"/>
</dbReference>